<dbReference type="Pfam" id="PF00326">
    <property type="entry name" value="Peptidase_S9"/>
    <property type="match status" value="1"/>
</dbReference>
<dbReference type="Gene3D" id="2.120.10.30">
    <property type="entry name" value="TolB, C-terminal domain"/>
    <property type="match status" value="1"/>
</dbReference>
<evidence type="ECO:0000313" key="3">
    <source>
        <dbReference type="EMBL" id="NML93972.1"/>
    </source>
</evidence>
<reference evidence="3 4" key="1">
    <citation type="submission" date="2020-04" db="EMBL/GenBank/DDBJ databases">
        <title>Novosphingobium sp. TW-4 isolated from soil.</title>
        <authorList>
            <person name="Dahal R.H."/>
            <person name="Chaudhary D.K."/>
        </authorList>
    </citation>
    <scope>NUCLEOTIDE SEQUENCE [LARGE SCALE GENOMIC DNA]</scope>
    <source>
        <strain evidence="3 4">TW-4</strain>
    </source>
</reference>
<protein>
    <submittedName>
        <fullName evidence="3">S9 family peptidase</fullName>
    </submittedName>
</protein>
<dbReference type="SUPFAM" id="SSF82171">
    <property type="entry name" value="DPP6 N-terminal domain-like"/>
    <property type="match status" value="1"/>
</dbReference>
<organism evidence="3 4">
    <name type="scientific">Novosphingobium olei</name>
    <dbReference type="NCBI Taxonomy" id="2728851"/>
    <lineage>
        <taxon>Bacteria</taxon>
        <taxon>Pseudomonadati</taxon>
        <taxon>Pseudomonadota</taxon>
        <taxon>Alphaproteobacteria</taxon>
        <taxon>Sphingomonadales</taxon>
        <taxon>Sphingomonadaceae</taxon>
        <taxon>Novosphingobium</taxon>
    </lineage>
</organism>
<comment type="caution">
    <text evidence="3">The sequence shown here is derived from an EMBL/GenBank/DDBJ whole genome shotgun (WGS) entry which is preliminary data.</text>
</comment>
<dbReference type="InterPro" id="IPR001375">
    <property type="entry name" value="Peptidase_S9_cat"/>
</dbReference>
<dbReference type="RefSeq" id="WP_169493224.1">
    <property type="nucleotide sequence ID" value="NZ_JABBGM010000003.1"/>
</dbReference>
<dbReference type="SUPFAM" id="SSF53474">
    <property type="entry name" value="alpha/beta-Hydrolases"/>
    <property type="match status" value="1"/>
</dbReference>
<dbReference type="PANTHER" id="PTHR42776">
    <property type="entry name" value="SERINE PEPTIDASE S9 FAMILY MEMBER"/>
    <property type="match status" value="1"/>
</dbReference>
<sequence length="651" mass="70495">MRGTPESLIPRASLFGYPARFGLQISPCGRWFGWIAPIDGVANIWVAPFAAIADARPVTRDTGRGITGFSFARDGRTVLYGQDSHGDENWHVFAADISTGESRDLTPWPGAQCSIAGLSRKRPGEVLVSANARDPRYADLHLIDLASGATTLVIENPGFAHFLTDEQFVPRFAVAMQPDGGSAVLARSGEAWEPLMVFPEEDARTSGPSGLDAAGETLFYYDSRGRDTAALYALDLASKTPRLIASDDRADISGTIADLETWHPLAFTVTYALTERHVLDEVIRPTIDLLDRAGLGNWTITSRTDDDRYWTIGASSDLLAGSSWLLDRQEMTVRQLYEVRPELTGKALAPMAPVVIPSRDGLNLVSYLTLPAGAGSLEQGVAAPLPAVLLVHGGPWDRDGFGYNPEAQWLANRGYAVLQVNFRSSTGLGKAFMRAGANEWGARMDDDLEDALEWAIGRGFIDPARMAIMGASYGGYAVLSALTQRPERFVCGIDIVGPANLQTLIDEIPPYWEDARLHLYANIGDPRTEAGRAQLIARSPIHHAAKIRRPLLIAQGANDPRVLKQEADQMAAAMQANGIPGNYLLFPDEGHGFARPANDIAFKTVAEAFLAHHLGGASQPPVREEVAGTTMQVVEGEAWLRDLHRAITGLA</sequence>
<feature type="domain" description="Peptidase S9 prolyl oligopeptidase catalytic" evidence="2">
    <location>
        <begin position="405"/>
        <end position="616"/>
    </location>
</feature>
<dbReference type="AlphaFoldDB" id="A0A7Y0BP03"/>
<dbReference type="PANTHER" id="PTHR42776:SF27">
    <property type="entry name" value="DIPEPTIDYL PEPTIDASE FAMILY MEMBER 6"/>
    <property type="match status" value="1"/>
</dbReference>
<dbReference type="Proteomes" id="UP000583556">
    <property type="component" value="Unassembled WGS sequence"/>
</dbReference>
<dbReference type="Gene3D" id="3.40.50.1820">
    <property type="entry name" value="alpha/beta hydrolase"/>
    <property type="match status" value="1"/>
</dbReference>
<proteinExistence type="predicted"/>
<evidence type="ECO:0000256" key="1">
    <source>
        <dbReference type="ARBA" id="ARBA00022801"/>
    </source>
</evidence>
<keyword evidence="4" id="KW-1185">Reference proteome</keyword>
<dbReference type="GO" id="GO:0006508">
    <property type="term" value="P:proteolysis"/>
    <property type="evidence" value="ECO:0007669"/>
    <property type="project" value="InterPro"/>
</dbReference>
<accession>A0A7Y0BP03</accession>
<evidence type="ECO:0000259" key="2">
    <source>
        <dbReference type="Pfam" id="PF00326"/>
    </source>
</evidence>
<dbReference type="InterPro" id="IPR029058">
    <property type="entry name" value="AB_hydrolase_fold"/>
</dbReference>
<dbReference type="EMBL" id="JABBGM010000003">
    <property type="protein sequence ID" value="NML93972.1"/>
    <property type="molecule type" value="Genomic_DNA"/>
</dbReference>
<keyword evidence="1" id="KW-0378">Hydrolase</keyword>
<dbReference type="InterPro" id="IPR011042">
    <property type="entry name" value="6-blade_b-propeller_TolB-like"/>
</dbReference>
<gene>
    <name evidence="3" type="ORF">HHL27_09865</name>
</gene>
<name>A0A7Y0BP03_9SPHN</name>
<evidence type="ECO:0000313" key="4">
    <source>
        <dbReference type="Proteomes" id="UP000583556"/>
    </source>
</evidence>
<dbReference type="GO" id="GO:0004252">
    <property type="term" value="F:serine-type endopeptidase activity"/>
    <property type="evidence" value="ECO:0007669"/>
    <property type="project" value="TreeGrafter"/>
</dbReference>